<organism evidence="3 4">
    <name type="scientific">Kaistia geumhonensis</name>
    <dbReference type="NCBI Taxonomy" id="410839"/>
    <lineage>
        <taxon>Bacteria</taxon>
        <taxon>Pseudomonadati</taxon>
        <taxon>Pseudomonadota</taxon>
        <taxon>Alphaproteobacteria</taxon>
        <taxon>Hyphomicrobiales</taxon>
        <taxon>Kaistiaceae</taxon>
        <taxon>Kaistia</taxon>
    </lineage>
</organism>
<dbReference type="InterPro" id="IPR036625">
    <property type="entry name" value="E3-bd_dom_sf"/>
</dbReference>
<dbReference type="EC" id="2.3.1.12" evidence="3"/>
<evidence type="ECO:0000313" key="4">
    <source>
        <dbReference type="Proteomes" id="UP001223743"/>
    </source>
</evidence>
<protein>
    <submittedName>
        <fullName evidence="3">Pyruvate dehydrogenase E2 component (Dihydrolipoamide acetyltransferase)</fullName>
        <ecNumber evidence="3">2.3.1.12</ecNumber>
    </submittedName>
</protein>
<dbReference type="Gene3D" id="4.10.320.10">
    <property type="entry name" value="E3-binding domain"/>
    <property type="match status" value="1"/>
</dbReference>
<dbReference type="SUPFAM" id="SSF47005">
    <property type="entry name" value="Peripheral subunit-binding domain of 2-oxo acid dehydrogenase complex"/>
    <property type="match status" value="1"/>
</dbReference>
<feature type="domain" description="Peripheral subunit-binding (PSBD)" evidence="2">
    <location>
        <begin position="8"/>
        <end position="45"/>
    </location>
</feature>
<dbReference type="Proteomes" id="UP001223743">
    <property type="component" value="Unassembled WGS sequence"/>
</dbReference>
<dbReference type="EMBL" id="JAUSWJ010000001">
    <property type="protein sequence ID" value="MDQ0517242.1"/>
    <property type="molecule type" value="Genomic_DNA"/>
</dbReference>
<dbReference type="PROSITE" id="PS51826">
    <property type="entry name" value="PSBD"/>
    <property type="match status" value="1"/>
</dbReference>
<evidence type="ECO:0000256" key="1">
    <source>
        <dbReference type="ARBA" id="ARBA00007317"/>
    </source>
</evidence>
<comment type="similarity">
    <text evidence="1">Belongs to the 2-oxoacid dehydrogenase family.</text>
</comment>
<sequence>MNAPRRTPATPYARRLARERGLALVEIGGSGPHGRIVAADILAFVPKPAAPNVAEVLVSPPPAPATPVPAATRAVGAFQASVDLSALATLIAASGTELATEPFLAKAAARGAGNLGRVLLLRDRAGRASLVEDAGGLSPRAIAARHADGTEADAAMIVEIVEAAGIRPVGAALPSSAVLRLIAVIDGTWADLLLVHDEEAIPTAEAAAVLSEIRALAEAPLRLLV</sequence>
<evidence type="ECO:0000259" key="2">
    <source>
        <dbReference type="PROSITE" id="PS51826"/>
    </source>
</evidence>
<dbReference type="InterPro" id="IPR004167">
    <property type="entry name" value="PSBD"/>
</dbReference>
<dbReference type="Pfam" id="PF02817">
    <property type="entry name" value="E3_binding"/>
    <property type="match status" value="1"/>
</dbReference>
<evidence type="ECO:0000313" key="3">
    <source>
        <dbReference type="EMBL" id="MDQ0517242.1"/>
    </source>
</evidence>
<accession>A0ABU0M8F1</accession>
<reference evidence="3 4" key="1">
    <citation type="submission" date="2023-07" db="EMBL/GenBank/DDBJ databases">
        <title>Genomic Encyclopedia of Type Strains, Phase IV (KMG-IV): sequencing the most valuable type-strain genomes for metagenomic binning, comparative biology and taxonomic classification.</title>
        <authorList>
            <person name="Goeker M."/>
        </authorList>
    </citation>
    <scope>NUCLEOTIDE SEQUENCE [LARGE SCALE GENOMIC DNA]</scope>
    <source>
        <strain evidence="3 4">B1-1</strain>
    </source>
</reference>
<keyword evidence="3" id="KW-0808">Transferase</keyword>
<proteinExistence type="inferred from homology"/>
<name>A0ABU0M8F1_9HYPH</name>
<dbReference type="RefSeq" id="WP_266278588.1">
    <property type="nucleotide sequence ID" value="NZ_JAPKNF010000001.1"/>
</dbReference>
<keyword evidence="4" id="KW-1185">Reference proteome</keyword>
<gene>
    <name evidence="3" type="ORF">QO015_002855</name>
</gene>
<keyword evidence="3" id="KW-0012">Acyltransferase</keyword>
<keyword evidence="3" id="KW-0670">Pyruvate</keyword>
<dbReference type="GO" id="GO:0004742">
    <property type="term" value="F:dihydrolipoyllysine-residue acetyltransferase activity"/>
    <property type="evidence" value="ECO:0007669"/>
    <property type="project" value="UniProtKB-EC"/>
</dbReference>
<comment type="caution">
    <text evidence="3">The sequence shown here is derived from an EMBL/GenBank/DDBJ whole genome shotgun (WGS) entry which is preliminary data.</text>
</comment>